<comment type="caution">
    <text evidence="3">The sequence shown here is derived from an EMBL/GenBank/DDBJ whole genome shotgun (WGS) entry which is preliminary data.</text>
</comment>
<feature type="compositionally biased region" description="Pro residues" evidence="1">
    <location>
        <begin position="76"/>
        <end position="93"/>
    </location>
</feature>
<evidence type="ECO:0000259" key="2">
    <source>
        <dbReference type="Pfam" id="PF24238"/>
    </source>
</evidence>
<dbReference type="RefSeq" id="WP_069401005.1">
    <property type="nucleotide sequence ID" value="NZ_JACKTB010000106.1"/>
</dbReference>
<dbReference type="Proteomes" id="UP000094224">
    <property type="component" value="Unassembled WGS sequence"/>
</dbReference>
<dbReference type="InterPro" id="IPR056271">
    <property type="entry name" value="CDGP_dom"/>
</dbReference>
<dbReference type="EMBL" id="MIHC01000024">
    <property type="protein sequence ID" value="ODR05209.1"/>
    <property type="molecule type" value="Genomic_DNA"/>
</dbReference>
<dbReference type="OrthoDB" id="4735804at2"/>
<dbReference type="Pfam" id="PF24238">
    <property type="entry name" value="CDGP"/>
    <property type="match status" value="1"/>
</dbReference>
<evidence type="ECO:0000313" key="3">
    <source>
        <dbReference type="EMBL" id="ODR05209.1"/>
    </source>
</evidence>
<gene>
    <name evidence="3" type="ORF">BHQ21_14605</name>
</gene>
<evidence type="ECO:0000256" key="1">
    <source>
        <dbReference type="SAM" id="MobiDB-lite"/>
    </source>
</evidence>
<sequence>MMKLAWVAAAASLGAALTIGGLETAPKASAGCQAALLPGEWYCDKPIGPDGTWERCHQSPSYPVYGGKGVIEDITPPPDCYPIDPAQPVPLGQPPNHIDD</sequence>
<accession>A0A1E3SSY9</accession>
<evidence type="ECO:0000313" key="4">
    <source>
        <dbReference type="Proteomes" id="UP000094224"/>
    </source>
</evidence>
<reference evidence="4" key="1">
    <citation type="submission" date="2016-09" db="EMBL/GenBank/DDBJ databases">
        <authorList>
            <person name="Greninger A.L."/>
            <person name="Jerome K.R."/>
            <person name="Mcnair B."/>
            <person name="Wallis C."/>
            <person name="Fang F."/>
        </authorList>
    </citation>
    <scope>NUCLEOTIDE SEQUENCE [LARGE SCALE GENOMIC DNA]</scope>
    <source>
        <strain evidence="4">BC1_M4</strain>
    </source>
</reference>
<feature type="region of interest" description="Disordered" evidence="1">
    <location>
        <begin position="76"/>
        <end position="100"/>
    </location>
</feature>
<keyword evidence="4" id="KW-1185">Reference proteome</keyword>
<organism evidence="3 4">
    <name type="scientific">Mycobacterium sherrisii</name>
    <dbReference type="NCBI Taxonomy" id="243061"/>
    <lineage>
        <taxon>Bacteria</taxon>
        <taxon>Bacillati</taxon>
        <taxon>Actinomycetota</taxon>
        <taxon>Actinomycetes</taxon>
        <taxon>Mycobacteriales</taxon>
        <taxon>Mycobacteriaceae</taxon>
        <taxon>Mycobacterium</taxon>
        <taxon>Mycobacterium simiae complex</taxon>
    </lineage>
</organism>
<protein>
    <recommendedName>
        <fullName evidence="2">CDGP domain-containing protein</fullName>
    </recommendedName>
</protein>
<name>A0A1E3SSY9_9MYCO</name>
<feature type="domain" description="CDGP" evidence="2">
    <location>
        <begin position="31"/>
        <end position="99"/>
    </location>
</feature>
<proteinExistence type="predicted"/>
<dbReference type="AlphaFoldDB" id="A0A1E3SSY9"/>